<dbReference type="InterPro" id="IPR036095">
    <property type="entry name" value="PTS_EIIB-like_sf"/>
</dbReference>
<dbReference type="Gene3D" id="3.40.50.2300">
    <property type="match status" value="1"/>
</dbReference>
<evidence type="ECO:0000313" key="3">
    <source>
        <dbReference type="EMBL" id="SHO50636.1"/>
    </source>
</evidence>
<dbReference type="STRING" id="1121345.SAMN02745217_02828"/>
<dbReference type="EMBL" id="FRFD01000008">
    <property type="protein sequence ID" value="SHO50636.1"/>
    <property type="molecule type" value="Genomic_DNA"/>
</dbReference>
<dbReference type="OrthoDB" id="6505030at2"/>
<dbReference type="GO" id="GO:0008982">
    <property type="term" value="F:protein-N(PI)-phosphohistidine-sugar phosphotransferase activity"/>
    <property type="evidence" value="ECO:0007669"/>
    <property type="project" value="InterPro"/>
</dbReference>
<dbReference type="GO" id="GO:0009401">
    <property type="term" value="P:phosphoenolpyruvate-dependent sugar phosphotransferase system"/>
    <property type="evidence" value="ECO:0007669"/>
    <property type="project" value="InterPro"/>
</dbReference>
<evidence type="ECO:0000256" key="1">
    <source>
        <dbReference type="ARBA" id="ARBA00022679"/>
    </source>
</evidence>
<evidence type="ECO:0000313" key="4">
    <source>
        <dbReference type="Proteomes" id="UP000184612"/>
    </source>
</evidence>
<dbReference type="PROSITE" id="PS51099">
    <property type="entry name" value="PTS_EIIB_TYPE_2"/>
    <property type="match status" value="1"/>
</dbReference>
<keyword evidence="1" id="KW-0808">Transferase</keyword>
<protein>
    <submittedName>
        <fullName evidence="3">PTS system, galactitol-specific IIB component</fullName>
    </submittedName>
</protein>
<feature type="domain" description="PTS EIIB type-2" evidence="2">
    <location>
        <begin position="3"/>
        <end position="94"/>
    </location>
</feature>
<dbReference type="Pfam" id="PF02302">
    <property type="entry name" value="PTS_IIB"/>
    <property type="match status" value="1"/>
</dbReference>
<dbReference type="InterPro" id="IPR003501">
    <property type="entry name" value="PTS_EIIB_2/3"/>
</dbReference>
<dbReference type="CDD" id="cd05566">
    <property type="entry name" value="PTS_IIB_galactitol"/>
    <property type="match status" value="1"/>
</dbReference>
<dbReference type="Proteomes" id="UP000184612">
    <property type="component" value="Unassembled WGS sequence"/>
</dbReference>
<sequence length="94" mass="9989">MRKKVYTVCGSGVATSVMCAQKISDYCKKNGIDAEVTPISFGQLSGGNVKADLIVSVNSKVEQKGDIPVISGITLLTGMGQEQTLQKIVEILKK</sequence>
<evidence type="ECO:0000259" key="2">
    <source>
        <dbReference type="PROSITE" id="PS51099"/>
    </source>
</evidence>
<gene>
    <name evidence="3" type="ORF">SAMN02745217_02828</name>
</gene>
<keyword evidence="4" id="KW-1185">Reference proteome</keyword>
<name>A0A1M7YDH8_9FIRM</name>
<dbReference type="AlphaFoldDB" id="A0A1M7YDH8"/>
<proteinExistence type="predicted"/>
<dbReference type="InterPro" id="IPR013011">
    <property type="entry name" value="PTS_EIIB_2"/>
</dbReference>
<accession>A0A1M7YDH8</accession>
<organism evidence="3 4">
    <name type="scientific">Anaerocolumna xylanovorans DSM 12503</name>
    <dbReference type="NCBI Taxonomy" id="1121345"/>
    <lineage>
        <taxon>Bacteria</taxon>
        <taxon>Bacillati</taxon>
        <taxon>Bacillota</taxon>
        <taxon>Clostridia</taxon>
        <taxon>Lachnospirales</taxon>
        <taxon>Lachnospiraceae</taxon>
        <taxon>Anaerocolumna</taxon>
    </lineage>
</organism>
<dbReference type="RefSeq" id="WP_073589495.1">
    <property type="nucleotide sequence ID" value="NZ_FRFD01000008.1"/>
</dbReference>
<dbReference type="SUPFAM" id="SSF52794">
    <property type="entry name" value="PTS system IIB component-like"/>
    <property type="match status" value="1"/>
</dbReference>
<reference evidence="3 4" key="1">
    <citation type="submission" date="2016-12" db="EMBL/GenBank/DDBJ databases">
        <authorList>
            <person name="Song W.-J."/>
            <person name="Kurnit D.M."/>
        </authorList>
    </citation>
    <scope>NUCLEOTIDE SEQUENCE [LARGE SCALE GENOMIC DNA]</scope>
    <source>
        <strain evidence="3 4">DSM 12503</strain>
    </source>
</reference>